<proteinExistence type="predicted"/>
<dbReference type="OrthoDB" id="9876299at2759"/>
<dbReference type="Proteomes" id="UP000011976">
    <property type="component" value="Unassembled WGS sequence"/>
</dbReference>
<name>M9MHZ4_PSEA3</name>
<protein>
    <submittedName>
        <fullName evidence="2">Uncharacterized protein</fullName>
    </submittedName>
</protein>
<dbReference type="PANTHER" id="PTHR43157:SF31">
    <property type="entry name" value="PHOSPHATIDYLINOSITOL-GLYCAN BIOSYNTHESIS CLASS F PROTEIN"/>
    <property type="match status" value="1"/>
</dbReference>
<dbReference type="STRING" id="1151754.M9MHZ4"/>
<dbReference type="GO" id="GO:0016491">
    <property type="term" value="F:oxidoreductase activity"/>
    <property type="evidence" value="ECO:0007669"/>
    <property type="project" value="UniProtKB-KW"/>
</dbReference>
<dbReference type="EMBL" id="DF196788">
    <property type="protein sequence ID" value="GAC76517.1"/>
    <property type="molecule type" value="Genomic_DNA"/>
</dbReference>
<reference evidence="3" key="1">
    <citation type="journal article" date="2013" name="Genome Announc.">
        <title>Genome sequence of the basidiomycetous yeast Pseudozyma antarctica T-34, a producer of the glycolipid biosurfactants mannosylerythritol lipids.</title>
        <authorList>
            <person name="Morita T."/>
            <person name="Koike H."/>
            <person name="Koyama Y."/>
            <person name="Hagiwara H."/>
            <person name="Ito E."/>
            <person name="Fukuoka T."/>
            <person name="Imura T."/>
            <person name="Machida M."/>
            <person name="Kitamoto D."/>
        </authorList>
    </citation>
    <scope>NUCLEOTIDE SEQUENCE [LARGE SCALE GENOMIC DNA]</scope>
    <source>
        <strain evidence="3">T-34</strain>
    </source>
</reference>
<evidence type="ECO:0000313" key="2">
    <source>
        <dbReference type="EMBL" id="GAC76517.1"/>
    </source>
</evidence>
<dbReference type="SUPFAM" id="SSF51735">
    <property type="entry name" value="NAD(P)-binding Rossmann-fold domains"/>
    <property type="match status" value="1"/>
</dbReference>
<dbReference type="InterPro" id="IPR036291">
    <property type="entry name" value="NAD(P)-bd_dom_sf"/>
</dbReference>
<sequence>MASTTNQAHTGSASTTILPFQHALGRIMATRIIATGGHSGLGFEALKTLLASPALRTPCSLTLLVRDPTASRVVQARDRLVAQYRTASRASCTLDLQIKPLDLASLSSVRQAASALQHQLADSAEGTDILLLNAAVAKSSRETVVDTDKVSGTVEYPTDGMVDANGRVEETACVNHVAHLVLVSMLAPTIAKNAQIGRHTRIVFTGSALHRSLKDIADLDSFFAASSTGETKAWTLRETYAASKFLQMLGVRALRRRLEEDFEMRRVPRGRVEVVVVQPGFVPQTQLCRESGLMTRLAMSYILPWAPFATSLEDAGTYIANACTIDLAPPQTEQQAGGFHSSTGAVVQSALLEVHAKGQRFGTLDARTADVQLQDKWWPAACDAS</sequence>
<keyword evidence="1" id="KW-0560">Oxidoreductase</keyword>
<dbReference type="PANTHER" id="PTHR43157">
    <property type="entry name" value="PHOSPHATIDYLINOSITOL-GLYCAN BIOSYNTHESIS CLASS F PROTEIN-RELATED"/>
    <property type="match status" value="1"/>
</dbReference>
<accession>M9MHZ4</accession>
<gene>
    <name evidence="2" type="ORF">PANT_22d00068</name>
</gene>
<evidence type="ECO:0000256" key="1">
    <source>
        <dbReference type="ARBA" id="ARBA00023002"/>
    </source>
</evidence>
<organism evidence="2 3">
    <name type="scientific">Pseudozyma antarctica (strain T-34)</name>
    <name type="common">Yeast</name>
    <name type="synonym">Candida antarctica</name>
    <dbReference type="NCBI Taxonomy" id="1151754"/>
    <lineage>
        <taxon>Eukaryota</taxon>
        <taxon>Fungi</taxon>
        <taxon>Dikarya</taxon>
        <taxon>Basidiomycota</taxon>
        <taxon>Ustilaginomycotina</taxon>
        <taxon>Ustilaginomycetes</taxon>
        <taxon>Ustilaginales</taxon>
        <taxon>Ustilaginaceae</taxon>
        <taxon>Moesziomyces</taxon>
    </lineage>
</organism>
<evidence type="ECO:0000313" key="3">
    <source>
        <dbReference type="Proteomes" id="UP000011976"/>
    </source>
</evidence>
<dbReference type="Gene3D" id="3.40.50.720">
    <property type="entry name" value="NAD(P)-binding Rossmann-like Domain"/>
    <property type="match status" value="1"/>
</dbReference>
<dbReference type="AlphaFoldDB" id="M9MHZ4"/>